<keyword evidence="6" id="KW-1185">Reference proteome</keyword>
<dbReference type="SUPFAM" id="SSF52980">
    <property type="entry name" value="Restriction endonuclease-like"/>
    <property type="match status" value="1"/>
</dbReference>
<evidence type="ECO:0000313" key="6">
    <source>
        <dbReference type="Proteomes" id="UP000198802"/>
    </source>
</evidence>
<keyword evidence="5" id="KW-0378">Hydrolase</keyword>
<dbReference type="Pfam" id="PF12705">
    <property type="entry name" value="PDDEXK_1"/>
    <property type="match status" value="1"/>
</dbReference>
<protein>
    <submittedName>
        <fullName evidence="5">RecB family exonuclease</fullName>
    </submittedName>
</protein>
<dbReference type="GO" id="GO:0004527">
    <property type="term" value="F:exonuclease activity"/>
    <property type="evidence" value="ECO:0007669"/>
    <property type="project" value="UniProtKB-KW"/>
</dbReference>
<keyword evidence="3" id="KW-0234">DNA repair</keyword>
<dbReference type="InterPro" id="IPR011335">
    <property type="entry name" value="Restrct_endonuc-II-like"/>
</dbReference>
<evidence type="ECO:0000259" key="4">
    <source>
        <dbReference type="Pfam" id="PF12705"/>
    </source>
</evidence>
<dbReference type="InterPro" id="IPR011604">
    <property type="entry name" value="PDDEXK-like_dom_sf"/>
</dbReference>
<gene>
    <name evidence="5" type="ORF">Ga0074812_15914</name>
</gene>
<dbReference type="GO" id="GO:0004386">
    <property type="term" value="F:helicase activity"/>
    <property type="evidence" value="ECO:0007669"/>
    <property type="project" value="UniProtKB-KW"/>
</dbReference>
<sequence length="268" mass="29743">MPRRLFSCTPSRLAAFEDCPRRYRMTYLDRPAPPKGPPWAHTSVGVSVHNALHRWWDVPLPARTPERAGGLLRMAWVTDGFRDREQSAAWRERAAAMVEGYTAGLDPAAEPRAVERQVATRTEQLAFHGRVDRLDQRAGELVVVDYKTGRRPLTEADARGSSALALYALAAGRMLRTPCRRVELHHLPSGTVAVAEHTDASLQRHVQRAESVASDITEATDRLRAGADADAVFAPSPGPLCSWCDFRRHCPQGRAVSPDREPWEGLAE</sequence>
<accession>A0A0S4R009</accession>
<keyword evidence="2" id="KW-0067">ATP-binding</keyword>
<feature type="domain" description="PD-(D/E)XK endonuclease-like" evidence="4">
    <location>
        <begin position="9"/>
        <end position="251"/>
    </location>
</feature>
<keyword evidence="1" id="KW-0227">DNA damage</keyword>
<keyword evidence="2" id="KW-0347">Helicase</keyword>
<dbReference type="InterPro" id="IPR038726">
    <property type="entry name" value="PDDEXK_AddAB-type"/>
</dbReference>
<evidence type="ECO:0000256" key="3">
    <source>
        <dbReference type="ARBA" id="ARBA00023204"/>
    </source>
</evidence>
<dbReference type="Proteomes" id="UP000198802">
    <property type="component" value="Unassembled WGS sequence"/>
</dbReference>
<keyword evidence="2" id="KW-0547">Nucleotide-binding</keyword>
<proteinExistence type="predicted"/>
<reference evidence="6" key="1">
    <citation type="submission" date="2015-11" db="EMBL/GenBank/DDBJ databases">
        <authorList>
            <person name="Varghese N."/>
        </authorList>
    </citation>
    <scope>NUCLEOTIDE SEQUENCE [LARGE SCALE GENOMIC DNA]</scope>
    <source>
        <strain evidence="6">DSM 45899</strain>
    </source>
</reference>
<evidence type="ECO:0000256" key="2">
    <source>
        <dbReference type="ARBA" id="ARBA00022806"/>
    </source>
</evidence>
<dbReference type="GO" id="GO:0006281">
    <property type="term" value="P:DNA repair"/>
    <property type="evidence" value="ECO:0007669"/>
    <property type="project" value="UniProtKB-KW"/>
</dbReference>
<dbReference type="EMBL" id="FAOZ01000059">
    <property type="protein sequence ID" value="CUU61165.1"/>
    <property type="molecule type" value="Genomic_DNA"/>
</dbReference>
<organism evidence="5 6">
    <name type="scientific">Parafrankia irregularis</name>
    <dbReference type="NCBI Taxonomy" id="795642"/>
    <lineage>
        <taxon>Bacteria</taxon>
        <taxon>Bacillati</taxon>
        <taxon>Actinomycetota</taxon>
        <taxon>Actinomycetes</taxon>
        <taxon>Frankiales</taxon>
        <taxon>Frankiaceae</taxon>
        <taxon>Parafrankia</taxon>
    </lineage>
</organism>
<name>A0A0S4R009_9ACTN</name>
<dbReference type="Gene3D" id="3.90.320.10">
    <property type="match status" value="1"/>
</dbReference>
<dbReference type="AlphaFoldDB" id="A0A0S4R009"/>
<keyword evidence="5" id="KW-0540">Nuclease</keyword>
<evidence type="ECO:0000256" key="1">
    <source>
        <dbReference type="ARBA" id="ARBA00022763"/>
    </source>
</evidence>
<evidence type="ECO:0000313" key="5">
    <source>
        <dbReference type="EMBL" id="CUU61165.1"/>
    </source>
</evidence>
<keyword evidence="5" id="KW-0269">Exonuclease</keyword>